<evidence type="ECO:0000256" key="6">
    <source>
        <dbReference type="ARBA" id="ARBA00022806"/>
    </source>
</evidence>
<reference evidence="18" key="2">
    <citation type="submission" date="2021-04" db="EMBL/GenBank/DDBJ databases">
        <authorList>
            <person name="Gilroy R."/>
        </authorList>
    </citation>
    <scope>NUCLEOTIDE SEQUENCE</scope>
    <source>
        <strain evidence="18">CHK130-7132</strain>
    </source>
</reference>
<dbReference type="GO" id="GO:0043138">
    <property type="term" value="F:3'-5' DNA helicase activity"/>
    <property type="evidence" value="ECO:0007669"/>
    <property type="project" value="UniProtKB-EC"/>
</dbReference>
<proteinExistence type="inferred from homology"/>
<evidence type="ECO:0000256" key="12">
    <source>
        <dbReference type="ARBA" id="ARBA00034617"/>
    </source>
</evidence>
<evidence type="ECO:0000256" key="4">
    <source>
        <dbReference type="ARBA" id="ARBA00022763"/>
    </source>
</evidence>
<keyword evidence="7" id="KW-0269">Exonuclease</keyword>
<dbReference type="SUPFAM" id="SSF52980">
    <property type="entry name" value="Restriction endonuclease-like"/>
    <property type="match status" value="1"/>
</dbReference>
<keyword evidence="8 15" id="KW-0067">ATP-binding</keyword>
<feature type="binding site" evidence="15">
    <location>
        <begin position="10"/>
        <end position="17"/>
    </location>
    <ligand>
        <name>ATP</name>
        <dbReference type="ChEBI" id="CHEBI:30616"/>
    </ligand>
</feature>
<evidence type="ECO:0000259" key="16">
    <source>
        <dbReference type="PROSITE" id="PS51198"/>
    </source>
</evidence>
<dbReference type="Gene3D" id="3.90.320.10">
    <property type="match status" value="1"/>
</dbReference>
<dbReference type="GO" id="GO:0000725">
    <property type="term" value="P:recombinational repair"/>
    <property type="evidence" value="ECO:0007669"/>
    <property type="project" value="TreeGrafter"/>
</dbReference>
<keyword evidence="9" id="KW-0238">DNA-binding</keyword>
<evidence type="ECO:0000256" key="5">
    <source>
        <dbReference type="ARBA" id="ARBA00022801"/>
    </source>
</evidence>
<dbReference type="PROSITE" id="PS51198">
    <property type="entry name" value="UVRD_HELICASE_ATP_BIND"/>
    <property type="match status" value="1"/>
</dbReference>
<dbReference type="InterPro" id="IPR014016">
    <property type="entry name" value="UvrD-like_ATP-bd"/>
</dbReference>
<evidence type="ECO:0000256" key="11">
    <source>
        <dbReference type="ARBA" id="ARBA00023235"/>
    </source>
</evidence>
<dbReference type="EC" id="5.6.2.4" evidence="13"/>
<dbReference type="InterPro" id="IPR011604">
    <property type="entry name" value="PDDEXK-like_dom_sf"/>
</dbReference>
<gene>
    <name evidence="18" type="ORF">H9932_15810</name>
</gene>
<dbReference type="GO" id="GO:0033202">
    <property type="term" value="C:DNA helicase complex"/>
    <property type="evidence" value="ECO:0007669"/>
    <property type="project" value="TreeGrafter"/>
</dbReference>
<comment type="similarity">
    <text evidence="1">Belongs to the helicase family. UvrD subfamily.</text>
</comment>
<dbReference type="PROSITE" id="PS51217">
    <property type="entry name" value="UVRD_HELICASE_CTER"/>
    <property type="match status" value="1"/>
</dbReference>
<dbReference type="SUPFAM" id="SSF52540">
    <property type="entry name" value="P-loop containing nucleoside triphosphate hydrolases"/>
    <property type="match status" value="1"/>
</dbReference>
<dbReference type="Pfam" id="PF00580">
    <property type="entry name" value="UvrD-helicase"/>
    <property type="match status" value="1"/>
</dbReference>
<dbReference type="GO" id="GO:0005524">
    <property type="term" value="F:ATP binding"/>
    <property type="evidence" value="ECO:0007669"/>
    <property type="project" value="UniProtKB-UniRule"/>
</dbReference>
<feature type="domain" description="UvrD-like helicase C-terminal" evidence="17">
    <location>
        <begin position="434"/>
        <end position="715"/>
    </location>
</feature>
<dbReference type="InterPro" id="IPR027417">
    <property type="entry name" value="P-loop_NTPase"/>
</dbReference>
<protein>
    <recommendedName>
        <fullName evidence="13">DNA 3'-5' helicase</fullName>
        <ecNumber evidence="13">5.6.2.4</ecNumber>
    </recommendedName>
</protein>
<keyword evidence="11" id="KW-0413">Isomerase</keyword>
<evidence type="ECO:0000256" key="1">
    <source>
        <dbReference type="ARBA" id="ARBA00009922"/>
    </source>
</evidence>
<keyword evidence="2" id="KW-0540">Nuclease</keyword>
<sequence>MTQTFTLINASAGSGKTHTLTHQIAERIAQGLDPSQLIATTFTTKAAAELRDRVRRTLLERGQVDAARGVDSALISTVNSVSGELLREFALDAGISPDVQVLDEDRQRAAFRAAIDETAAQAGARAAGLLARTEHDGEEEPEVPWAASPSWRAHVRDLAGRARTNLIGAAALREAAERSFEEYREAALPEAEAADRRPAWRSGIAEAVRGLRALELPERTARTVDKHLLTLERLLRDVAEPERAPWSAWAKIAAVAEAKAVDPGAKGYAFSKDVDLALAGVATTIAEELPANPALHEDLRSLIALVMGTAADSLEAYQRYKDELGLIDFIDQEVRTLELVRTSERAREVIRTRFRLLAVDEFQDTSPVQLALFLELSQLIDAKIWVGDPKQVIYGFRDADPSLMLGIIERIEQGTAGLGDAEVLDLRHSWRSQEPVLDLVGAVFPQVFPELPRERVVTTAAPEAVAAREAAGRKAGRLEAWVPEVPKRLTYPQHATAVADGVLALLREEGTGPADIAVLVRSNRRAQEVIDALTARGVPASGEGTAILASREGRLVRAALAVTLDLSDTLALTELVDLLPDHAAHGTWFADLAAQEDRAARRELFAQWWRDPVLAGLRALREECISLSPVEMITALVDALDLPERIRAWPAPEKRLRTLDALRAVAAQYADRARADSAPITLTGLRIELDAVDRGPDLTGTPDTVWVGTIHAAKGLEWSQVVVMLDHDPTERPQTSGAFVLPAPQLDVAAPLAGRAPRYWPAVLPRLAALQDALAASAHAQRRTARERQESGRLQYVAFTRAADVTVLSGDGSAPVLDALVPATREDAPPLLTWSAGGEGIAVRGGGLLPAVVRTPAGVLEEGAPRFDARRSPLAASDLVGDRPDPQRLRARFQASGVGAEDVAGTVGTPRTIGRRLVPGGGPQWERVGEAVHAYLALPPLGEAQREAAAARLVERWAVSRAVEPSVLREAEQAWAGFLAAEFPGAEELTEQPISWWNEDDQVMEGWIDTLLRLPDGQVVLVDHKTYPGDHPVEHVREKYLGQMATYARALTAAGLAPSRILIHLPLRGEVVEVELA</sequence>
<evidence type="ECO:0000256" key="7">
    <source>
        <dbReference type="ARBA" id="ARBA00022839"/>
    </source>
</evidence>
<evidence type="ECO:0000256" key="3">
    <source>
        <dbReference type="ARBA" id="ARBA00022741"/>
    </source>
</evidence>
<evidence type="ECO:0000256" key="15">
    <source>
        <dbReference type="PROSITE-ProRule" id="PRU00560"/>
    </source>
</evidence>
<keyword evidence="6 15" id="KW-0347">Helicase</keyword>
<evidence type="ECO:0000256" key="2">
    <source>
        <dbReference type="ARBA" id="ARBA00022722"/>
    </source>
</evidence>
<organism evidence="18 19">
    <name type="scientific">Candidatus Brachybacterium intestinipullorum</name>
    <dbReference type="NCBI Taxonomy" id="2838512"/>
    <lineage>
        <taxon>Bacteria</taxon>
        <taxon>Bacillati</taxon>
        <taxon>Actinomycetota</taxon>
        <taxon>Actinomycetes</taxon>
        <taxon>Micrococcales</taxon>
        <taxon>Dermabacteraceae</taxon>
        <taxon>Brachybacterium</taxon>
    </lineage>
</organism>
<evidence type="ECO:0000313" key="19">
    <source>
        <dbReference type="Proteomes" id="UP000823854"/>
    </source>
</evidence>
<keyword evidence="4" id="KW-0227">DNA damage</keyword>
<keyword evidence="3 15" id="KW-0547">Nucleotide-binding</keyword>
<dbReference type="EMBL" id="DWWC01000342">
    <property type="protein sequence ID" value="HJC71125.1"/>
    <property type="molecule type" value="Genomic_DNA"/>
</dbReference>
<dbReference type="InterPro" id="IPR000212">
    <property type="entry name" value="DNA_helicase_UvrD/REP"/>
</dbReference>
<keyword evidence="10" id="KW-0234">DNA repair</keyword>
<dbReference type="InterPro" id="IPR011335">
    <property type="entry name" value="Restrct_endonuc-II-like"/>
</dbReference>
<feature type="domain" description="UvrD-like helicase ATP-binding" evidence="16">
    <location>
        <begin position="1"/>
        <end position="433"/>
    </location>
</feature>
<dbReference type="Gene3D" id="3.40.50.300">
    <property type="entry name" value="P-loop containing nucleotide triphosphate hydrolases"/>
    <property type="match status" value="4"/>
</dbReference>
<comment type="catalytic activity">
    <reaction evidence="14">
        <text>ATP + H2O = ADP + phosphate + H(+)</text>
        <dbReference type="Rhea" id="RHEA:13065"/>
        <dbReference type="ChEBI" id="CHEBI:15377"/>
        <dbReference type="ChEBI" id="CHEBI:15378"/>
        <dbReference type="ChEBI" id="CHEBI:30616"/>
        <dbReference type="ChEBI" id="CHEBI:43474"/>
        <dbReference type="ChEBI" id="CHEBI:456216"/>
        <dbReference type="EC" id="5.6.2.4"/>
    </reaction>
</comment>
<dbReference type="GO" id="GO:0005829">
    <property type="term" value="C:cytosol"/>
    <property type="evidence" value="ECO:0007669"/>
    <property type="project" value="TreeGrafter"/>
</dbReference>
<dbReference type="GO" id="GO:0004527">
    <property type="term" value="F:exonuclease activity"/>
    <property type="evidence" value="ECO:0007669"/>
    <property type="project" value="UniProtKB-KW"/>
</dbReference>
<comment type="catalytic activity">
    <reaction evidence="12">
        <text>Couples ATP hydrolysis with the unwinding of duplex DNA by translocating in the 3'-5' direction.</text>
        <dbReference type="EC" id="5.6.2.4"/>
    </reaction>
</comment>
<evidence type="ECO:0000256" key="14">
    <source>
        <dbReference type="ARBA" id="ARBA00048988"/>
    </source>
</evidence>
<evidence type="ECO:0000259" key="17">
    <source>
        <dbReference type="PROSITE" id="PS51217"/>
    </source>
</evidence>
<evidence type="ECO:0000256" key="9">
    <source>
        <dbReference type="ARBA" id="ARBA00023125"/>
    </source>
</evidence>
<dbReference type="InterPro" id="IPR014017">
    <property type="entry name" value="DNA_helicase_UvrD-like_C"/>
</dbReference>
<evidence type="ECO:0000256" key="13">
    <source>
        <dbReference type="ARBA" id="ARBA00034808"/>
    </source>
</evidence>
<dbReference type="GO" id="GO:0003677">
    <property type="term" value="F:DNA binding"/>
    <property type="evidence" value="ECO:0007669"/>
    <property type="project" value="UniProtKB-KW"/>
</dbReference>
<dbReference type="InterPro" id="IPR013986">
    <property type="entry name" value="DExx_box_DNA_helicase_dom_sf"/>
</dbReference>
<evidence type="ECO:0000256" key="8">
    <source>
        <dbReference type="ARBA" id="ARBA00022840"/>
    </source>
</evidence>
<evidence type="ECO:0000256" key="10">
    <source>
        <dbReference type="ARBA" id="ARBA00023204"/>
    </source>
</evidence>
<keyword evidence="5 15" id="KW-0378">Hydrolase</keyword>
<name>A0A9D2TI44_9MICO</name>
<dbReference type="PANTHER" id="PTHR11070:SF2">
    <property type="entry name" value="ATP-DEPENDENT DNA HELICASE SRS2"/>
    <property type="match status" value="1"/>
</dbReference>
<reference evidence="18" key="1">
    <citation type="journal article" date="2021" name="PeerJ">
        <title>Extensive microbial diversity within the chicken gut microbiome revealed by metagenomics and culture.</title>
        <authorList>
            <person name="Gilroy R."/>
            <person name="Ravi A."/>
            <person name="Getino M."/>
            <person name="Pursley I."/>
            <person name="Horton D.L."/>
            <person name="Alikhan N.F."/>
            <person name="Baker D."/>
            <person name="Gharbi K."/>
            <person name="Hall N."/>
            <person name="Watson M."/>
            <person name="Adriaenssens E.M."/>
            <person name="Foster-Nyarko E."/>
            <person name="Jarju S."/>
            <person name="Secka A."/>
            <person name="Antonio M."/>
            <person name="Oren A."/>
            <person name="Chaudhuri R.R."/>
            <person name="La Ragione R."/>
            <person name="Hildebrand F."/>
            <person name="Pallen M.J."/>
        </authorList>
    </citation>
    <scope>NUCLEOTIDE SEQUENCE</scope>
    <source>
        <strain evidence="18">CHK130-7132</strain>
    </source>
</reference>
<dbReference type="Gene3D" id="1.10.10.160">
    <property type="match status" value="1"/>
</dbReference>
<comment type="caution">
    <text evidence="18">The sequence shown here is derived from an EMBL/GenBank/DDBJ whole genome shotgun (WGS) entry which is preliminary data.</text>
</comment>
<accession>A0A9D2TI44</accession>
<dbReference type="InterPro" id="IPR038726">
    <property type="entry name" value="PDDEXK_AddAB-type"/>
</dbReference>
<dbReference type="Pfam" id="PF12705">
    <property type="entry name" value="PDDEXK_1"/>
    <property type="match status" value="1"/>
</dbReference>
<dbReference type="PANTHER" id="PTHR11070">
    <property type="entry name" value="UVRD / RECB / PCRA DNA HELICASE FAMILY MEMBER"/>
    <property type="match status" value="1"/>
</dbReference>
<dbReference type="AlphaFoldDB" id="A0A9D2TI44"/>
<dbReference type="Proteomes" id="UP000823854">
    <property type="component" value="Unassembled WGS sequence"/>
</dbReference>
<evidence type="ECO:0000313" key="18">
    <source>
        <dbReference type="EMBL" id="HJC71125.1"/>
    </source>
</evidence>